<dbReference type="Pfam" id="PF00455">
    <property type="entry name" value="DeoRC"/>
    <property type="match status" value="1"/>
</dbReference>
<keyword evidence="6" id="KW-1185">Reference proteome</keyword>
<dbReference type="PROSITE" id="PS51000">
    <property type="entry name" value="HTH_DEOR_2"/>
    <property type="match status" value="1"/>
</dbReference>
<keyword evidence="2 5" id="KW-0238">DNA-binding</keyword>
<dbReference type="PANTHER" id="PTHR30363:SF44">
    <property type="entry name" value="AGA OPERON TRANSCRIPTIONAL REPRESSOR-RELATED"/>
    <property type="match status" value="1"/>
</dbReference>
<comment type="caution">
    <text evidence="5">The sequence shown here is derived from an EMBL/GenBank/DDBJ whole genome shotgun (WGS) entry which is preliminary data.</text>
</comment>
<evidence type="ECO:0000313" key="5">
    <source>
        <dbReference type="EMBL" id="GAA0034357.1"/>
    </source>
</evidence>
<keyword evidence="1" id="KW-0805">Transcription regulation</keyword>
<evidence type="ECO:0000256" key="3">
    <source>
        <dbReference type="ARBA" id="ARBA00023163"/>
    </source>
</evidence>
<dbReference type="InterPro" id="IPR050313">
    <property type="entry name" value="Carb_Metab_HTH_regulators"/>
</dbReference>
<protein>
    <submittedName>
        <fullName evidence="5">DeoR/GlpR family DNA-binding transcription regulator</fullName>
    </submittedName>
</protein>
<evidence type="ECO:0000313" key="6">
    <source>
        <dbReference type="Proteomes" id="UP001498238"/>
    </source>
</evidence>
<evidence type="ECO:0000259" key="4">
    <source>
        <dbReference type="PROSITE" id="PS51000"/>
    </source>
</evidence>
<accession>A0ABN0SJJ1</accession>
<name>A0ABN0SJJ1_9MICO</name>
<dbReference type="SUPFAM" id="SSF100950">
    <property type="entry name" value="NagB/RpiA/CoA transferase-like"/>
    <property type="match status" value="1"/>
</dbReference>
<dbReference type="SMART" id="SM01134">
    <property type="entry name" value="DeoRC"/>
    <property type="match status" value="1"/>
</dbReference>
<dbReference type="InterPro" id="IPR018356">
    <property type="entry name" value="Tscrpt_reg_HTH_DeoR_CS"/>
</dbReference>
<dbReference type="Gene3D" id="1.10.10.10">
    <property type="entry name" value="Winged helix-like DNA-binding domain superfamily/Winged helix DNA-binding domain"/>
    <property type="match status" value="1"/>
</dbReference>
<dbReference type="PANTHER" id="PTHR30363">
    <property type="entry name" value="HTH-TYPE TRANSCRIPTIONAL REGULATOR SRLR-RELATED"/>
    <property type="match status" value="1"/>
</dbReference>
<dbReference type="Gene3D" id="3.40.50.1360">
    <property type="match status" value="1"/>
</dbReference>
<dbReference type="InterPro" id="IPR001034">
    <property type="entry name" value="DeoR_HTH"/>
</dbReference>
<proteinExistence type="predicted"/>
<sequence>MSPREDRLDRILARLDRDSTVGVEALSEELGVSLATVRRDLDLLEGRRLLERTHGGASRRNVDYDLSLRYKEAAATEAKAAIARVAIDRIAPGSTIGLSGGTTTFMVADALSQRDDLLHDLTIVTNAVDIANKLAVHPGIKVIVCGGVINTSSFELVGSFVDAVLRGIWLDLAFIGVHAFSASAGGTTANEDEAYVNRLMAQRADRAVVVADSSKYGRRSFASVGGTEVFGEIITDDSLGEAALGELTAAGFAVDLARTDRTGTEAGRR</sequence>
<dbReference type="PRINTS" id="PR00037">
    <property type="entry name" value="HTHLACR"/>
</dbReference>
<dbReference type="Pfam" id="PF08220">
    <property type="entry name" value="HTH_DeoR"/>
    <property type="match status" value="1"/>
</dbReference>
<dbReference type="InterPro" id="IPR036390">
    <property type="entry name" value="WH_DNA-bd_sf"/>
</dbReference>
<keyword evidence="3" id="KW-0804">Transcription</keyword>
<evidence type="ECO:0000256" key="1">
    <source>
        <dbReference type="ARBA" id="ARBA00023015"/>
    </source>
</evidence>
<dbReference type="EMBL" id="BAAAAF010000001">
    <property type="protein sequence ID" value="GAA0034357.1"/>
    <property type="molecule type" value="Genomic_DNA"/>
</dbReference>
<dbReference type="PROSITE" id="PS00894">
    <property type="entry name" value="HTH_DEOR_1"/>
    <property type="match status" value="1"/>
</dbReference>
<dbReference type="SUPFAM" id="SSF46785">
    <property type="entry name" value="Winged helix' DNA-binding domain"/>
    <property type="match status" value="1"/>
</dbReference>
<evidence type="ECO:0000256" key="2">
    <source>
        <dbReference type="ARBA" id="ARBA00023125"/>
    </source>
</evidence>
<gene>
    <name evidence="5" type="ORF">NCCP602_03180</name>
</gene>
<dbReference type="InterPro" id="IPR036388">
    <property type="entry name" value="WH-like_DNA-bd_sf"/>
</dbReference>
<feature type="domain" description="HTH deoR-type" evidence="4">
    <location>
        <begin position="4"/>
        <end position="59"/>
    </location>
</feature>
<dbReference type="RefSeq" id="WP_339391338.1">
    <property type="nucleotide sequence ID" value="NZ_BAAAAF010000001.1"/>
</dbReference>
<dbReference type="GO" id="GO:0003677">
    <property type="term" value="F:DNA binding"/>
    <property type="evidence" value="ECO:0007669"/>
    <property type="project" value="UniProtKB-KW"/>
</dbReference>
<reference evidence="5 6" key="1">
    <citation type="submission" date="2024-01" db="EMBL/GenBank/DDBJ databases">
        <title>Characterization of antibiotic resistant novel bacterial strains and their environmental applications.</title>
        <authorList>
            <person name="Manzoor S."/>
            <person name="Abbas S."/>
            <person name="Arshad M."/>
            <person name="Ahmed I."/>
        </authorList>
    </citation>
    <scope>NUCLEOTIDE SEQUENCE [LARGE SCALE GENOMIC DNA]</scope>
    <source>
        <strain evidence="5 6">NCCP-602</strain>
    </source>
</reference>
<organism evidence="5 6">
    <name type="scientific">Brevibacterium metallidurans</name>
    <dbReference type="NCBI Taxonomy" id="1482676"/>
    <lineage>
        <taxon>Bacteria</taxon>
        <taxon>Bacillati</taxon>
        <taxon>Actinomycetota</taxon>
        <taxon>Actinomycetes</taxon>
        <taxon>Micrococcales</taxon>
        <taxon>Brevibacteriaceae</taxon>
        <taxon>Brevibacterium</taxon>
    </lineage>
</organism>
<dbReference type="Proteomes" id="UP001498238">
    <property type="component" value="Unassembled WGS sequence"/>
</dbReference>
<dbReference type="InterPro" id="IPR014036">
    <property type="entry name" value="DeoR-like_C"/>
</dbReference>
<dbReference type="SMART" id="SM00420">
    <property type="entry name" value="HTH_DEOR"/>
    <property type="match status" value="1"/>
</dbReference>
<dbReference type="InterPro" id="IPR037171">
    <property type="entry name" value="NagB/RpiA_transferase-like"/>
</dbReference>